<sequence length="170" mass="19621">MLSSLLLILKATKISGTIPNEGMEILEASIPSNDASTDYNSILRELFETLSQELIPQPCDILDSQLEREFPERYFITRSRGRHSYPWKRFRQQGRAIINQAIDGRTTVHERLPLSKSYLRSPSTHFKHPKHLSQEKTEKSTFKDKMLLSKSRIVRERSNSAWSGKGLHVL</sequence>
<feature type="region of interest" description="Disordered" evidence="1">
    <location>
        <begin position="119"/>
        <end position="140"/>
    </location>
</feature>
<dbReference type="Proteomes" id="UP001479436">
    <property type="component" value="Unassembled WGS sequence"/>
</dbReference>
<comment type="caution">
    <text evidence="3">The sequence shown here is derived from an EMBL/GenBank/DDBJ whole genome shotgun (WGS) entry which is preliminary data.</text>
</comment>
<dbReference type="EMBL" id="JASJQH010007346">
    <property type="protein sequence ID" value="KAK9710384.1"/>
    <property type="molecule type" value="Genomic_DNA"/>
</dbReference>
<evidence type="ECO:0000313" key="4">
    <source>
        <dbReference type="Proteomes" id="UP001479436"/>
    </source>
</evidence>
<keyword evidence="4" id="KW-1185">Reference proteome</keyword>
<protein>
    <submittedName>
        <fullName evidence="3">Uncharacterized protein</fullName>
    </submittedName>
</protein>
<evidence type="ECO:0000313" key="3">
    <source>
        <dbReference type="EMBL" id="KAK9710384.1"/>
    </source>
</evidence>
<gene>
    <name evidence="3" type="ORF">K7432_008457</name>
</gene>
<organism evidence="3 4">
    <name type="scientific">Basidiobolus ranarum</name>
    <dbReference type="NCBI Taxonomy" id="34480"/>
    <lineage>
        <taxon>Eukaryota</taxon>
        <taxon>Fungi</taxon>
        <taxon>Fungi incertae sedis</taxon>
        <taxon>Zoopagomycota</taxon>
        <taxon>Entomophthoromycotina</taxon>
        <taxon>Basidiobolomycetes</taxon>
        <taxon>Basidiobolales</taxon>
        <taxon>Basidiobolaceae</taxon>
        <taxon>Basidiobolus</taxon>
    </lineage>
</organism>
<evidence type="ECO:0000256" key="2">
    <source>
        <dbReference type="SAM" id="SignalP"/>
    </source>
</evidence>
<reference evidence="3 4" key="1">
    <citation type="submission" date="2023-04" db="EMBL/GenBank/DDBJ databases">
        <title>Genome of Basidiobolus ranarum AG-B5.</title>
        <authorList>
            <person name="Stajich J.E."/>
            <person name="Carter-House D."/>
            <person name="Gryganskyi A."/>
        </authorList>
    </citation>
    <scope>NUCLEOTIDE SEQUENCE [LARGE SCALE GENOMIC DNA]</scope>
    <source>
        <strain evidence="3 4">AG-B5</strain>
    </source>
</reference>
<feature type="signal peptide" evidence="2">
    <location>
        <begin position="1"/>
        <end position="16"/>
    </location>
</feature>
<feature type="chain" id="PRO_5045987885" evidence="2">
    <location>
        <begin position="17"/>
        <end position="170"/>
    </location>
</feature>
<keyword evidence="2" id="KW-0732">Signal</keyword>
<accession>A0ABR2VYR6</accession>
<name>A0ABR2VYR6_9FUNG</name>
<evidence type="ECO:0000256" key="1">
    <source>
        <dbReference type="SAM" id="MobiDB-lite"/>
    </source>
</evidence>
<proteinExistence type="predicted"/>